<dbReference type="EMBL" id="QJKJ01000292">
    <property type="protein sequence ID" value="RDY13364.1"/>
    <property type="molecule type" value="Genomic_DNA"/>
</dbReference>
<evidence type="ECO:0000313" key="2">
    <source>
        <dbReference type="Proteomes" id="UP000257109"/>
    </source>
</evidence>
<name>A0A371IEE8_MUCPR</name>
<reference evidence="1" key="1">
    <citation type="submission" date="2018-05" db="EMBL/GenBank/DDBJ databases">
        <title>Draft genome of Mucuna pruriens seed.</title>
        <authorList>
            <person name="Nnadi N.E."/>
            <person name="Vos R."/>
            <person name="Hasami M.H."/>
            <person name="Devisetty U.K."/>
            <person name="Aguiy J.C."/>
        </authorList>
    </citation>
    <scope>NUCLEOTIDE SEQUENCE [LARGE SCALE GENOMIC DNA]</scope>
    <source>
        <strain evidence="1">JCA_2017</strain>
    </source>
</reference>
<sequence length="157" mass="18738">MEVHDHKLIFFFLRSTDKKVCKDCKRKAMKIAMEVLNESKDFGPINKESWWWDQNDQDKTRNEECKIYKITKNRERKTRVLDQVRFIKDEELGVLIRINEVKEILKRMNNGKVVGSYNIFIEENKVLFGSLSYLMIFRDKKKCYIGGEIKSTLGSYI</sequence>
<comment type="caution">
    <text evidence="1">The sequence shown here is derived from an EMBL/GenBank/DDBJ whole genome shotgun (WGS) entry which is preliminary data.</text>
</comment>
<dbReference type="Proteomes" id="UP000257109">
    <property type="component" value="Unassembled WGS sequence"/>
</dbReference>
<gene>
    <name evidence="1" type="ORF">CR513_01743</name>
</gene>
<evidence type="ECO:0000313" key="1">
    <source>
        <dbReference type="EMBL" id="RDY13364.1"/>
    </source>
</evidence>
<dbReference type="AlphaFoldDB" id="A0A371IEE8"/>
<feature type="non-terminal residue" evidence="1">
    <location>
        <position position="1"/>
    </location>
</feature>
<dbReference type="OrthoDB" id="1683859at2759"/>
<keyword evidence="2" id="KW-1185">Reference proteome</keyword>
<accession>A0A371IEE8</accession>
<organism evidence="1 2">
    <name type="scientific">Mucuna pruriens</name>
    <name type="common">Velvet bean</name>
    <name type="synonym">Dolichos pruriens</name>
    <dbReference type="NCBI Taxonomy" id="157652"/>
    <lineage>
        <taxon>Eukaryota</taxon>
        <taxon>Viridiplantae</taxon>
        <taxon>Streptophyta</taxon>
        <taxon>Embryophyta</taxon>
        <taxon>Tracheophyta</taxon>
        <taxon>Spermatophyta</taxon>
        <taxon>Magnoliopsida</taxon>
        <taxon>eudicotyledons</taxon>
        <taxon>Gunneridae</taxon>
        <taxon>Pentapetalae</taxon>
        <taxon>rosids</taxon>
        <taxon>fabids</taxon>
        <taxon>Fabales</taxon>
        <taxon>Fabaceae</taxon>
        <taxon>Papilionoideae</taxon>
        <taxon>50 kb inversion clade</taxon>
        <taxon>NPAAA clade</taxon>
        <taxon>indigoferoid/millettioid clade</taxon>
        <taxon>Phaseoleae</taxon>
        <taxon>Mucuna</taxon>
    </lineage>
</organism>
<protein>
    <submittedName>
        <fullName evidence="1">Uncharacterized protein</fullName>
    </submittedName>
</protein>
<proteinExistence type="predicted"/>